<feature type="compositionally biased region" description="Polar residues" evidence="10">
    <location>
        <begin position="216"/>
        <end position="231"/>
    </location>
</feature>
<dbReference type="SMART" id="SM00343">
    <property type="entry name" value="ZnF_C2HC"/>
    <property type="match status" value="1"/>
</dbReference>
<evidence type="ECO:0000256" key="4">
    <source>
        <dbReference type="ARBA" id="ARBA00022946"/>
    </source>
</evidence>
<dbReference type="GO" id="GO:0005743">
    <property type="term" value="C:mitochondrial inner membrane"/>
    <property type="evidence" value="ECO:0007669"/>
    <property type="project" value="TreeGrafter"/>
</dbReference>
<evidence type="ECO:0000256" key="3">
    <source>
        <dbReference type="ARBA" id="ARBA00022692"/>
    </source>
</evidence>
<evidence type="ECO:0000256" key="1">
    <source>
        <dbReference type="ARBA" id="ARBA00004167"/>
    </source>
</evidence>
<keyword evidence="6" id="KW-0496">Mitochondrion</keyword>
<evidence type="ECO:0000313" key="12">
    <source>
        <dbReference type="EMBL" id="KGQ12848.1"/>
    </source>
</evidence>
<protein>
    <recommendedName>
        <fullName evidence="11">CCHC-type domain-containing protein</fullName>
    </recommendedName>
</protein>
<dbReference type="SUPFAM" id="SSF57756">
    <property type="entry name" value="Retrovirus zinc finger-like domains"/>
    <property type="match status" value="1"/>
</dbReference>
<keyword evidence="9" id="KW-0863">Zinc-finger</keyword>
<dbReference type="InterPro" id="IPR001878">
    <property type="entry name" value="Znf_CCHC"/>
</dbReference>
<evidence type="ECO:0000256" key="10">
    <source>
        <dbReference type="SAM" id="MobiDB-lite"/>
    </source>
</evidence>
<dbReference type="STRING" id="1245745.A0A0A2VYY1"/>
<dbReference type="GO" id="GO:0051082">
    <property type="term" value="F:unfolded protein binding"/>
    <property type="evidence" value="ECO:0007669"/>
    <property type="project" value="TreeGrafter"/>
</dbReference>
<feature type="domain" description="CCHC-type" evidence="11">
    <location>
        <begin position="235"/>
        <end position="248"/>
    </location>
</feature>
<dbReference type="Pfam" id="PF00098">
    <property type="entry name" value="zf-CCHC"/>
    <property type="match status" value="1"/>
</dbReference>
<sequence>MAPDTPKGVSSRLLTMKFMQRAIASNSTPASPDSEGSSAKKRKLNHGSPAGRLSMDFDQASVDAAMQAQEAKRKAALEQHATGDTHWVLNTKFEKSLTGKPSKVPRKIVYVGYGDINSENESGDGEDVAANGRTSTHKPKPKNESAQNPSDDESGDESGQGSDDSEESQPRKRKDTGPQREQSRSRSKSRTRPTAAEVKAKELRDKRRKKEVRLNKITSISGAGDSPASNKSMTCYNCHQPGHRATDCSRRKSGAGRLALDSSGVRRKAATFARHHSGATISPHPREPSFTWKILVLSYYKMAGLNLEVFKFGIYVMFPIGIMYYFGTNLDNRFSVPDFWPRPEECNKLPRDRDELKIEYERMLARQRFKQARFEEERAKVEGTAGAGNDS</sequence>
<dbReference type="GO" id="GO:0008270">
    <property type="term" value="F:zinc ion binding"/>
    <property type="evidence" value="ECO:0007669"/>
    <property type="project" value="UniProtKB-KW"/>
</dbReference>
<evidence type="ECO:0000256" key="2">
    <source>
        <dbReference type="ARBA" id="ARBA00004325"/>
    </source>
</evidence>
<evidence type="ECO:0000259" key="11">
    <source>
        <dbReference type="PROSITE" id="PS50158"/>
    </source>
</evidence>
<proteinExistence type="inferred from homology"/>
<dbReference type="PROSITE" id="PS50158">
    <property type="entry name" value="ZF_CCHC"/>
    <property type="match status" value="1"/>
</dbReference>
<dbReference type="OrthoDB" id="427960at2759"/>
<reference evidence="12 13" key="1">
    <citation type="submission" date="2012-10" db="EMBL/GenBank/DDBJ databases">
        <title>Genome sequencing and analysis of entomopathogenic fungi Beauveria bassiana D1-5.</title>
        <authorList>
            <person name="Li Q."/>
            <person name="Wang L."/>
            <person name="Zhang Z."/>
            <person name="Wang Q."/>
            <person name="Ren J."/>
            <person name="Wang M."/>
            <person name="Xu W."/>
            <person name="Wang J."/>
            <person name="Lu Y."/>
            <person name="Du Q."/>
            <person name="Sun Z."/>
        </authorList>
    </citation>
    <scope>NUCLEOTIDE SEQUENCE [LARGE SCALE GENOMIC DNA]</scope>
    <source>
        <strain evidence="12 13">D1-5</strain>
    </source>
</reference>
<dbReference type="Pfam" id="PF09803">
    <property type="entry name" value="Pet100"/>
    <property type="match status" value="1"/>
</dbReference>
<feature type="compositionally biased region" description="Basic and acidic residues" evidence="10">
    <location>
        <begin position="175"/>
        <end position="184"/>
    </location>
</feature>
<evidence type="ECO:0000256" key="5">
    <source>
        <dbReference type="ARBA" id="ARBA00022989"/>
    </source>
</evidence>
<feature type="region of interest" description="Disordered" evidence="10">
    <location>
        <begin position="20"/>
        <end position="231"/>
    </location>
</feature>
<dbReference type="HOGENOM" id="CLU_059403_1_0_1"/>
<organism evidence="12 13">
    <name type="scientific">Beauveria bassiana D1-5</name>
    <dbReference type="NCBI Taxonomy" id="1245745"/>
    <lineage>
        <taxon>Eukaryota</taxon>
        <taxon>Fungi</taxon>
        <taxon>Dikarya</taxon>
        <taxon>Ascomycota</taxon>
        <taxon>Pezizomycotina</taxon>
        <taxon>Sordariomycetes</taxon>
        <taxon>Hypocreomycetidae</taxon>
        <taxon>Hypocreales</taxon>
        <taxon>Cordycipitaceae</taxon>
        <taxon>Beauveria</taxon>
    </lineage>
</organism>
<dbReference type="PANTHER" id="PTHR33968:SF1">
    <property type="entry name" value="PROTEIN PET100 HOMOLOG, MITOCHONDRIAL"/>
    <property type="match status" value="1"/>
</dbReference>
<feature type="compositionally biased region" description="Basic and acidic residues" evidence="10">
    <location>
        <begin position="70"/>
        <end position="83"/>
    </location>
</feature>
<dbReference type="GO" id="GO:0003676">
    <property type="term" value="F:nucleic acid binding"/>
    <property type="evidence" value="ECO:0007669"/>
    <property type="project" value="InterPro"/>
</dbReference>
<dbReference type="PANTHER" id="PTHR33968">
    <property type="entry name" value="PROTEIN PET100 HOMOLOG, MITOCHONDRIAL"/>
    <property type="match status" value="1"/>
</dbReference>
<keyword evidence="3" id="KW-0812">Transmembrane</keyword>
<dbReference type="GO" id="GO:0033617">
    <property type="term" value="P:mitochondrial respiratory chain complex IV assembly"/>
    <property type="evidence" value="ECO:0007669"/>
    <property type="project" value="InterPro"/>
</dbReference>
<dbReference type="InterPro" id="IPR036875">
    <property type="entry name" value="Znf_CCHC_sf"/>
</dbReference>
<keyword evidence="4" id="KW-0809">Transit peptide</keyword>
<evidence type="ECO:0000256" key="9">
    <source>
        <dbReference type="PROSITE-ProRule" id="PRU00047"/>
    </source>
</evidence>
<dbReference type="InterPro" id="IPR018625">
    <property type="entry name" value="Pet100"/>
</dbReference>
<dbReference type="Gene3D" id="4.10.60.10">
    <property type="entry name" value="Zinc finger, CCHC-type"/>
    <property type="match status" value="1"/>
</dbReference>
<dbReference type="EMBL" id="ANFO01000079">
    <property type="protein sequence ID" value="KGQ12848.1"/>
    <property type="molecule type" value="Genomic_DNA"/>
</dbReference>
<keyword evidence="5" id="KW-1133">Transmembrane helix</keyword>
<comment type="subcellular location">
    <subcellularLocation>
        <location evidence="1">Membrane</location>
        <topology evidence="1">Single-pass membrane protein</topology>
    </subcellularLocation>
    <subcellularLocation>
        <location evidence="2">Mitochondrion membrane</location>
    </subcellularLocation>
</comment>
<name>A0A0A2VYY1_BEABA</name>
<keyword evidence="7" id="KW-0472">Membrane</keyword>
<gene>
    <name evidence="12" type="ORF">BBAD15_g1402</name>
</gene>
<evidence type="ECO:0000256" key="8">
    <source>
        <dbReference type="ARBA" id="ARBA00038077"/>
    </source>
</evidence>
<evidence type="ECO:0000256" key="6">
    <source>
        <dbReference type="ARBA" id="ARBA00023128"/>
    </source>
</evidence>
<keyword evidence="9" id="KW-0862">Zinc</keyword>
<dbReference type="AlphaFoldDB" id="A0A0A2VYY1"/>
<comment type="similarity">
    <text evidence="8">Belongs to the PET100 family.</text>
</comment>
<feature type="compositionally biased region" description="Polar residues" evidence="10">
    <location>
        <begin position="23"/>
        <end position="37"/>
    </location>
</feature>
<evidence type="ECO:0000256" key="7">
    <source>
        <dbReference type="ARBA" id="ARBA00023136"/>
    </source>
</evidence>
<evidence type="ECO:0000313" key="13">
    <source>
        <dbReference type="Proteomes" id="UP000030106"/>
    </source>
</evidence>
<comment type="caution">
    <text evidence="12">The sequence shown here is derived from an EMBL/GenBank/DDBJ whole genome shotgun (WGS) entry which is preliminary data.</text>
</comment>
<accession>A0A0A2VYY1</accession>
<dbReference type="eggNOG" id="ENOG502SC34">
    <property type="taxonomic scope" value="Eukaryota"/>
</dbReference>
<keyword evidence="9" id="KW-0479">Metal-binding</keyword>
<dbReference type="Proteomes" id="UP000030106">
    <property type="component" value="Unassembled WGS sequence"/>
</dbReference>